<evidence type="ECO:0000313" key="9">
    <source>
        <dbReference type="Proteomes" id="UP000650511"/>
    </source>
</evidence>
<feature type="domain" description="Type II secretion system protein GspF" evidence="7">
    <location>
        <begin position="166"/>
        <end position="291"/>
    </location>
</feature>
<dbReference type="PANTHER" id="PTHR35007:SF2">
    <property type="entry name" value="PILUS ASSEMBLE PROTEIN"/>
    <property type="match status" value="1"/>
</dbReference>
<feature type="transmembrane region" description="Helical" evidence="6">
    <location>
        <begin position="126"/>
        <end position="147"/>
    </location>
</feature>
<protein>
    <submittedName>
        <fullName evidence="8">Type II secretion system protein</fullName>
    </submittedName>
</protein>
<gene>
    <name evidence="8" type="ORF">GCM10011354_11020</name>
</gene>
<accession>A0A8J3AD00</accession>
<evidence type="ECO:0000256" key="5">
    <source>
        <dbReference type="ARBA" id="ARBA00023136"/>
    </source>
</evidence>
<dbReference type="GO" id="GO:0005886">
    <property type="term" value="C:plasma membrane"/>
    <property type="evidence" value="ECO:0007669"/>
    <property type="project" value="UniProtKB-SubCell"/>
</dbReference>
<dbReference type="OrthoDB" id="9810662at2"/>
<reference evidence="8" key="1">
    <citation type="journal article" date="2014" name="Int. J. Syst. Evol. Microbiol.">
        <title>Complete genome sequence of Corynebacterium casei LMG S-19264T (=DSM 44701T), isolated from a smear-ripened cheese.</title>
        <authorList>
            <consortium name="US DOE Joint Genome Institute (JGI-PGF)"/>
            <person name="Walter F."/>
            <person name="Albersmeier A."/>
            <person name="Kalinowski J."/>
            <person name="Ruckert C."/>
        </authorList>
    </citation>
    <scope>NUCLEOTIDE SEQUENCE</scope>
    <source>
        <strain evidence="8">CGMCC 1.14988</strain>
    </source>
</reference>
<keyword evidence="2" id="KW-1003">Cell membrane</keyword>
<name>A0A8J3AD00_9ACTN</name>
<reference evidence="8" key="2">
    <citation type="submission" date="2020-09" db="EMBL/GenBank/DDBJ databases">
        <authorList>
            <person name="Sun Q."/>
            <person name="Zhou Y."/>
        </authorList>
    </citation>
    <scope>NUCLEOTIDE SEQUENCE</scope>
    <source>
        <strain evidence="8">CGMCC 1.14988</strain>
    </source>
</reference>
<dbReference type="Proteomes" id="UP000650511">
    <property type="component" value="Unassembled WGS sequence"/>
</dbReference>
<evidence type="ECO:0000259" key="7">
    <source>
        <dbReference type="Pfam" id="PF00482"/>
    </source>
</evidence>
<comment type="subcellular location">
    <subcellularLocation>
        <location evidence="1">Cell membrane</location>
        <topology evidence="1">Multi-pass membrane protein</topology>
    </subcellularLocation>
</comment>
<comment type="caution">
    <text evidence="8">The sequence shown here is derived from an EMBL/GenBank/DDBJ whole genome shotgun (WGS) entry which is preliminary data.</text>
</comment>
<dbReference type="EMBL" id="BMHA01000003">
    <property type="protein sequence ID" value="GGI04823.1"/>
    <property type="molecule type" value="Genomic_DNA"/>
</dbReference>
<dbReference type="Pfam" id="PF00482">
    <property type="entry name" value="T2SSF"/>
    <property type="match status" value="1"/>
</dbReference>
<dbReference type="AlphaFoldDB" id="A0A8J3AD00"/>
<evidence type="ECO:0000256" key="3">
    <source>
        <dbReference type="ARBA" id="ARBA00022692"/>
    </source>
</evidence>
<evidence type="ECO:0000256" key="6">
    <source>
        <dbReference type="SAM" id="Phobius"/>
    </source>
</evidence>
<keyword evidence="5 6" id="KW-0472">Membrane</keyword>
<evidence type="ECO:0000313" key="8">
    <source>
        <dbReference type="EMBL" id="GGI04823.1"/>
    </source>
</evidence>
<keyword evidence="9" id="KW-1185">Reference proteome</keyword>
<dbReference type="PANTHER" id="PTHR35007">
    <property type="entry name" value="INTEGRAL MEMBRANE PROTEIN-RELATED"/>
    <property type="match status" value="1"/>
</dbReference>
<feature type="transmembrane region" description="Helical" evidence="6">
    <location>
        <begin position="274"/>
        <end position="296"/>
    </location>
</feature>
<evidence type="ECO:0000256" key="4">
    <source>
        <dbReference type="ARBA" id="ARBA00022989"/>
    </source>
</evidence>
<proteinExistence type="predicted"/>
<feature type="transmembrane region" description="Helical" evidence="6">
    <location>
        <begin position="101"/>
        <end position="120"/>
    </location>
</feature>
<organism evidence="8 9">
    <name type="scientific">Egicoccus halophilus</name>
    <dbReference type="NCBI Taxonomy" id="1670830"/>
    <lineage>
        <taxon>Bacteria</taxon>
        <taxon>Bacillati</taxon>
        <taxon>Actinomycetota</taxon>
        <taxon>Nitriliruptoria</taxon>
        <taxon>Egicoccales</taxon>
        <taxon>Egicoccaceae</taxon>
        <taxon>Egicoccus</taxon>
    </lineage>
</organism>
<evidence type="ECO:0000256" key="1">
    <source>
        <dbReference type="ARBA" id="ARBA00004651"/>
    </source>
</evidence>
<dbReference type="RefSeq" id="WP_130649797.1">
    <property type="nucleotide sequence ID" value="NZ_BMHA01000003.1"/>
</dbReference>
<sequence>MPALVVLAAVAVVVSLPLLWWALSGAGATPTIDRAVLAGGAGPVDLRAAQLQRSAHDRAVRPLLTRAADLGRRLLPYAWLESLERRLMLAGRPEGWPIERVIVAKFVGGAAGFGLGLLFFAARASLVWALAWAGLTALAFFLPELLLHSAAEKRREEIGNALPDTLDQMTIAVEAGLGFDAAMARAAANGSGPLADELVRTLQEVQMGAPRSRAMRALATRVEHEELRRFVNAVVQAEGYGIPVADVLRTQAAEQRTKRRQRAEEHAMKIPVKIVFPMIVFILPTLFIAILGPAAFRMARMFSGL</sequence>
<dbReference type="InterPro" id="IPR018076">
    <property type="entry name" value="T2SS_GspF_dom"/>
</dbReference>
<evidence type="ECO:0000256" key="2">
    <source>
        <dbReference type="ARBA" id="ARBA00022475"/>
    </source>
</evidence>
<keyword evidence="3 6" id="KW-0812">Transmembrane</keyword>
<keyword evidence="4 6" id="KW-1133">Transmembrane helix</keyword>